<dbReference type="Pfam" id="PF13561">
    <property type="entry name" value="adh_short_C2"/>
    <property type="match status" value="1"/>
</dbReference>
<dbReference type="Proteomes" id="UP000612349">
    <property type="component" value="Unassembled WGS sequence"/>
</dbReference>
<dbReference type="Gene3D" id="3.40.50.720">
    <property type="entry name" value="NAD(P)-binding Rossmann-like Domain"/>
    <property type="match status" value="1"/>
</dbReference>
<reference evidence="3" key="2">
    <citation type="submission" date="2020-09" db="EMBL/GenBank/DDBJ databases">
        <authorList>
            <person name="Sun Q."/>
            <person name="Zhou Y."/>
        </authorList>
    </citation>
    <scope>NUCLEOTIDE SEQUENCE</scope>
    <source>
        <strain evidence="3">CGMCC 1.15360</strain>
    </source>
</reference>
<protein>
    <submittedName>
        <fullName evidence="3">Short-chain dehydrogenase</fullName>
    </submittedName>
</protein>
<evidence type="ECO:0000256" key="2">
    <source>
        <dbReference type="ARBA" id="ARBA00023002"/>
    </source>
</evidence>
<accession>A0A916Z7B4</accession>
<dbReference type="InterPro" id="IPR002347">
    <property type="entry name" value="SDR_fam"/>
</dbReference>
<dbReference type="PRINTS" id="PR00081">
    <property type="entry name" value="GDHRDH"/>
</dbReference>
<dbReference type="PANTHER" id="PTHR48107">
    <property type="entry name" value="NADPH-DEPENDENT ALDEHYDE REDUCTASE-LIKE PROTEIN, CHLOROPLASTIC-RELATED"/>
    <property type="match status" value="1"/>
</dbReference>
<organism evidence="3 4">
    <name type="scientific">Croceicoccus mobilis</name>
    <dbReference type="NCBI Taxonomy" id="1703339"/>
    <lineage>
        <taxon>Bacteria</taxon>
        <taxon>Pseudomonadati</taxon>
        <taxon>Pseudomonadota</taxon>
        <taxon>Alphaproteobacteria</taxon>
        <taxon>Sphingomonadales</taxon>
        <taxon>Erythrobacteraceae</taxon>
        <taxon>Croceicoccus</taxon>
    </lineage>
</organism>
<dbReference type="InterPro" id="IPR036291">
    <property type="entry name" value="NAD(P)-bd_dom_sf"/>
</dbReference>
<comment type="caution">
    <text evidence="3">The sequence shown here is derived from an EMBL/GenBank/DDBJ whole genome shotgun (WGS) entry which is preliminary data.</text>
</comment>
<dbReference type="RefSeq" id="WP_066770923.1">
    <property type="nucleotide sequence ID" value="NZ_BMIP01000009.1"/>
</dbReference>
<dbReference type="CDD" id="cd05233">
    <property type="entry name" value="SDR_c"/>
    <property type="match status" value="1"/>
</dbReference>
<keyword evidence="4" id="KW-1185">Reference proteome</keyword>
<evidence type="ECO:0000313" key="4">
    <source>
        <dbReference type="Proteomes" id="UP000612349"/>
    </source>
</evidence>
<dbReference type="EMBL" id="BMIP01000009">
    <property type="protein sequence ID" value="GGD79969.1"/>
    <property type="molecule type" value="Genomic_DNA"/>
</dbReference>
<comment type="similarity">
    <text evidence="1">Belongs to the short-chain dehydrogenases/reductases (SDR) family.</text>
</comment>
<dbReference type="SUPFAM" id="SSF51735">
    <property type="entry name" value="NAD(P)-binding Rossmann-fold domains"/>
    <property type="match status" value="1"/>
</dbReference>
<keyword evidence="2" id="KW-0560">Oxidoreductase</keyword>
<dbReference type="AlphaFoldDB" id="A0A916Z7B4"/>
<gene>
    <name evidence="3" type="ORF">GCM10010990_32360</name>
</gene>
<dbReference type="GO" id="GO:0016614">
    <property type="term" value="F:oxidoreductase activity, acting on CH-OH group of donors"/>
    <property type="evidence" value="ECO:0007669"/>
    <property type="project" value="UniProtKB-ARBA"/>
</dbReference>
<name>A0A916Z7B4_9SPHN</name>
<evidence type="ECO:0000313" key="3">
    <source>
        <dbReference type="EMBL" id="GGD79969.1"/>
    </source>
</evidence>
<evidence type="ECO:0000256" key="1">
    <source>
        <dbReference type="ARBA" id="ARBA00006484"/>
    </source>
</evidence>
<sequence>MTISLTFPEGGALMAGGTGTIGRGVVEGLCRAGVPVLFTYLGAGRHDSAGIAAEMVERLSAQGHQIRARRMDMRDPAQIEDALDELESWTGRVHAVMTTAGAVPIFAKTGDYTPDDLAAFIDGDFMAYFRLFRCGIQRMRETGGGSLTCTTTIDVGKLAQYNGASGMSKGAVEAMMRHIASEEALTGIRANYVRIGWVGDDQFSDHPEWRQPPAGPEPVTQAEMLAHIARSHMDAMPMQRPGNLREIGDVFAYLASDQASYLTGQCIKMDGAEDR</sequence>
<reference evidence="3" key="1">
    <citation type="journal article" date="2014" name="Int. J. Syst. Evol. Microbiol.">
        <title>Complete genome sequence of Corynebacterium casei LMG S-19264T (=DSM 44701T), isolated from a smear-ripened cheese.</title>
        <authorList>
            <consortium name="US DOE Joint Genome Institute (JGI-PGF)"/>
            <person name="Walter F."/>
            <person name="Albersmeier A."/>
            <person name="Kalinowski J."/>
            <person name="Ruckert C."/>
        </authorList>
    </citation>
    <scope>NUCLEOTIDE SEQUENCE</scope>
    <source>
        <strain evidence="3">CGMCC 1.15360</strain>
    </source>
</reference>
<proteinExistence type="inferred from homology"/>